<dbReference type="EMBL" id="CADCXV010000769">
    <property type="protein sequence ID" value="CAB0035071.1"/>
    <property type="molecule type" value="Genomic_DNA"/>
</dbReference>
<feature type="compositionally biased region" description="Basic and acidic residues" evidence="1">
    <location>
        <begin position="302"/>
        <end position="331"/>
    </location>
</feature>
<accession>A0A6H5ICG5</accession>
<dbReference type="EMBL" id="CADCXV010000769">
    <property type="protein sequence ID" value="CAB0035065.1"/>
    <property type="molecule type" value="Genomic_DNA"/>
</dbReference>
<gene>
    <name evidence="2" type="ORF">TBRA_LOCUS6963</name>
    <name evidence="3" type="ORF">TBRA_LOCUS6965</name>
    <name evidence="4" type="ORF">TBRA_LOCUS6967</name>
    <name evidence="5" type="ORF">TBRA_LOCUS6969</name>
    <name evidence="6" type="ORF">TBRA_LOCUS6971</name>
</gene>
<feature type="region of interest" description="Disordered" evidence="1">
    <location>
        <begin position="282"/>
        <end position="331"/>
    </location>
</feature>
<dbReference type="AlphaFoldDB" id="A0A6H5ICG5"/>
<organism evidence="2 7">
    <name type="scientific">Trichogramma brassicae</name>
    <dbReference type="NCBI Taxonomy" id="86971"/>
    <lineage>
        <taxon>Eukaryota</taxon>
        <taxon>Metazoa</taxon>
        <taxon>Ecdysozoa</taxon>
        <taxon>Arthropoda</taxon>
        <taxon>Hexapoda</taxon>
        <taxon>Insecta</taxon>
        <taxon>Pterygota</taxon>
        <taxon>Neoptera</taxon>
        <taxon>Endopterygota</taxon>
        <taxon>Hymenoptera</taxon>
        <taxon>Apocrita</taxon>
        <taxon>Proctotrupomorpha</taxon>
        <taxon>Chalcidoidea</taxon>
        <taxon>Trichogrammatidae</taxon>
        <taxon>Trichogramma</taxon>
    </lineage>
</organism>
<dbReference type="OrthoDB" id="6624721at2759"/>
<evidence type="ECO:0000256" key="1">
    <source>
        <dbReference type="SAM" id="MobiDB-lite"/>
    </source>
</evidence>
<protein>
    <recommendedName>
        <fullName evidence="8">Reverse transcriptase zinc-binding domain-containing protein</fullName>
    </recommendedName>
</protein>
<evidence type="ECO:0000313" key="4">
    <source>
        <dbReference type="EMBL" id="CAB0035069.1"/>
    </source>
</evidence>
<sequence length="470" mass="54023">MAWRRVPAEDLQASSRRTREILHIVHLALLELSRHIRSIHPCLSRVTRAQNCDQRQSQLIQMASTPSPTAQPVHTCCSQPRWDTKFITGHSSTPARSASHHRSTRRIQLISAYNTSRSIVASLTPLLALRIVVRRHVSLQARLVIYCALPSGPRRRPPEDGEQSPIAVRRGTCSPDGPEVRTHKTEPDGEKPHSQDGARRRVSHSEGVAGSEKDTHKMALTSQHSGQDPEVNARSEKNTHMMAKEGEIVSPDLQEDSAGSERVGVHALERWHWWNEFESFTQEETPDREKLAHQKKTPINESTDKTAPEKATDERARIYQRRPEDVKEEERRETLNRWQDRWDRACKGRWTHRLIPNITEWVERGHGEVDYHLTQLLTGHGYFKSHSQRYDNTLSALCPACPVTVQDAEHVFFRCSRFHEERKRLHKVLQKEIEPENIDRLMLETAGNWMAVASFAQSVVTRLRQEAQEV</sequence>
<evidence type="ECO:0000313" key="6">
    <source>
        <dbReference type="EMBL" id="CAB0035073.1"/>
    </source>
</evidence>
<name>A0A6H5ICG5_9HYME</name>
<dbReference type="EMBL" id="CADCXV010000769">
    <property type="protein sequence ID" value="CAB0035069.1"/>
    <property type="molecule type" value="Genomic_DNA"/>
</dbReference>
<dbReference type="Proteomes" id="UP000479190">
    <property type="component" value="Unassembled WGS sequence"/>
</dbReference>
<evidence type="ECO:0000313" key="5">
    <source>
        <dbReference type="EMBL" id="CAB0035071.1"/>
    </source>
</evidence>
<evidence type="ECO:0000313" key="3">
    <source>
        <dbReference type="EMBL" id="CAB0035067.1"/>
    </source>
</evidence>
<evidence type="ECO:0000313" key="7">
    <source>
        <dbReference type="Proteomes" id="UP000479190"/>
    </source>
</evidence>
<evidence type="ECO:0008006" key="8">
    <source>
        <dbReference type="Google" id="ProtNLM"/>
    </source>
</evidence>
<feature type="compositionally biased region" description="Basic and acidic residues" evidence="1">
    <location>
        <begin position="178"/>
        <end position="199"/>
    </location>
</feature>
<dbReference type="EMBL" id="CADCXV010000769">
    <property type="protein sequence ID" value="CAB0035073.1"/>
    <property type="molecule type" value="Genomic_DNA"/>
</dbReference>
<evidence type="ECO:0000313" key="2">
    <source>
        <dbReference type="EMBL" id="CAB0035065.1"/>
    </source>
</evidence>
<reference evidence="2 7" key="1">
    <citation type="submission" date="2020-02" db="EMBL/GenBank/DDBJ databases">
        <authorList>
            <person name="Ferguson B K."/>
        </authorList>
    </citation>
    <scope>NUCLEOTIDE SEQUENCE [LARGE SCALE GENOMIC DNA]</scope>
</reference>
<keyword evidence="7" id="KW-1185">Reference proteome</keyword>
<feature type="region of interest" description="Disordered" evidence="1">
    <location>
        <begin position="150"/>
        <end position="233"/>
    </location>
</feature>
<dbReference type="EMBL" id="CADCXV010000769">
    <property type="protein sequence ID" value="CAB0035067.1"/>
    <property type="molecule type" value="Genomic_DNA"/>
</dbReference>
<proteinExistence type="predicted"/>